<evidence type="ECO:0000256" key="1">
    <source>
        <dbReference type="ARBA" id="ARBA00004651"/>
    </source>
</evidence>
<keyword evidence="5" id="KW-0547">Nucleotide-binding</keyword>
<name>A0A1G6X398_9PROT</name>
<gene>
    <name evidence="12" type="ORF">SAMN04487779_1011148</name>
</gene>
<dbReference type="PROSITE" id="PS00211">
    <property type="entry name" value="ABC_TRANSPORTER_1"/>
    <property type="match status" value="1"/>
</dbReference>
<dbReference type="InterPro" id="IPR036640">
    <property type="entry name" value="ABC1_TM_sf"/>
</dbReference>
<dbReference type="InterPro" id="IPR003439">
    <property type="entry name" value="ABC_transporter-like_ATP-bd"/>
</dbReference>
<dbReference type="FunFam" id="3.40.50.300:FF:000221">
    <property type="entry name" value="Multidrug ABC transporter ATP-binding protein"/>
    <property type="match status" value="1"/>
</dbReference>
<dbReference type="GO" id="GO:0005524">
    <property type="term" value="F:ATP binding"/>
    <property type="evidence" value="ECO:0007669"/>
    <property type="project" value="UniProtKB-KW"/>
</dbReference>
<dbReference type="PANTHER" id="PTHR43394:SF1">
    <property type="entry name" value="ATP-BINDING CASSETTE SUB-FAMILY B MEMBER 10, MITOCHONDRIAL"/>
    <property type="match status" value="1"/>
</dbReference>
<dbReference type="GO" id="GO:0015421">
    <property type="term" value="F:ABC-type oligopeptide transporter activity"/>
    <property type="evidence" value="ECO:0007669"/>
    <property type="project" value="TreeGrafter"/>
</dbReference>
<dbReference type="NCBIfam" id="NF010178">
    <property type="entry name" value="PRK13657.1"/>
    <property type="match status" value="1"/>
</dbReference>
<sequence length="596" mass="64946">MHFIRLYGRVLRLLAADRWVAVGLSIANVALAGLLFLEPVLFGRVVDVLSHASNATRDIVWERAFALLALWSAVGLSGIGATVAVSLLADRMAHRNRLVSMHRYYEHVLSLPLSFHGDVQSGRLMKVMLVGADNLFSIWLSFFRDHLSTFVAALVLLPLTLAMNWRLGMLLVVLVLVFSVITAFVIRQTETAQGKVEMFQSRLAGTAQDALSNVIVVQSFTRMASEARMFGDIVRQVMDHQFPVLNWWAVVSVLTRAASTLTVISIFILGTVLHLDGKATVGEIVSFMGFAMLLINKLEGAVAFVSRLVFQAPGISEFFEVLDARTSVPERPGALSLGRAEGSVVFEKVAFAYPGGARILSDVEFRADPGRTIALVGQTGAGKSTAMALLQRLWDPVAGRVTLDGHDLRDVSLDSLRRNIGVVFQESMLFNRTIKDNLLVGRPEATQAEIERACQMAEAHDFIMRQPKGYDTLVGERGASLSGGQRQRLAIARALLKDPPVLILDEATSALDAATEARVQKALAALMAGRTTFIIAHRLSTVRDADEILVFEGGRIVERGTFDALVHQGGRFAELVKTQLTSSAPLAVPEPVKAAE</sequence>
<keyword evidence="2" id="KW-0813">Transport</keyword>
<dbReference type="Gene3D" id="3.40.50.300">
    <property type="entry name" value="P-loop containing nucleotide triphosphate hydrolases"/>
    <property type="match status" value="1"/>
</dbReference>
<feature type="transmembrane region" description="Helical" evidence="9">
    <location>
        <begin position="284"/>
        <end position="310"/>
    </location>
</feature>
<protein>
    <submittedName>
        <fullName evidence="12">ATP-binding cassette, subfamily B</fullName>
    </submittedName>
</protein>
<feature type="domain" description="ABC transporter" evidence="10">
    <location>
        <begin position="344"/>
        <end position="578"/>
    </location>
</feature>
<feature type="domain" description="ABC transmembrane type-1" evidence="11">
    <location>
        <begin position="22"/>
        <end position="308"/>
    </location>
</feature>
<dbReference type="PROSITE" id="PS50893">
    <property type="entry name" value="ABC_TRANSPORTER_2"/>
    <property type="match status" value="1"/>
</dbReference>
<evidence type="ECO:0000313" key="12">
    <source>
        <dbReference type="EMBL" id="SDD72514.1"/>
    </source>
</evidence>
<dbReference type="SUPFAM" id="SSF90123">
    <property type="entry name" value="ABC transporter transmembrane region"/>
    <property type="match status" value="1"/>
</dbReference>
<keyword evidence="8 9" id="KW-0472">Membrane</keyword>
<dbReference type="Gene3D" id="1.20.1560.10">
    <property type="entry name" value="ABC transporter type 1, transmembrane domain"/>
    <property type="match status" value="1"/>
</dbReference>
<dbReference type="Proteomes" id="UP000198925">
    <property type="component" value="Unassembled WGS sequence"/>
</dbReference>
<keyword evidence="4 9" id="KW-0812">Transmembrane</keyword>
<keyword evidence="6 12" id="KW-0067">ATP-binding</keyword>
<feature type="transmembrane region" description="Helical" evidence="9">
    <location>
        <begin position="65"/>
        <end position="89"/>
    </location>
</feature>
<dbReference type="AlphaFoldDB" id="A0A1G6X398"/>
<organism evidence="12 13">
    <name type="scientific">Belnapia rosea</name>
    <dbReference type="NCBI Taxonomy" id="938405"/>
    <lineage>
        <taxon>Bacteria</taxon>
        <taxon>Pseudomonadati</taxon>
        <taxon>Pseudomonadota</taxon>
        <taxon>Alphaproteobacteria</taxon>
        <taxon>Acetobacterales</taxon>
        <taxon>Roseomonadaceae</taxon>
        <taxon>Belnapia</taxon>
    </lineage>
</organism>
<dbReference type="Pfam" id="PF00664">
    <property type="entry name" value="ABC_membrane"/>
    <property type="match status" value="1"/>
</dbReference>
<evidence type="ECO:0000256" key="5">
    <source>
        <dbReference type="ARBA" id="ARBA00022741"/>
    </source>
</evidence>
<keyword evidence="3" id="KW-1003">Cell membrane</keyword>
<evidence type="ECO:0000256" key="4">
    <source>
        <dbReference type="ARBA" id="ARBA00022692"/>
    </source>
</evidence>
<evidence type="ECO:0000259" key="10">
    <source>
        <dbReference type="PROSITE" id="PS50893"/>
    </source>
</evidence>
<dbReference type="SUPFAM" id="SSF52540">
    <property type="entry name" value="P-loop containing nucleoside triphosphate hydrolases"/>
    <property type="match status" value="1"/>
</dbReference>
<dbReference type="EMBL" id="FMZX01000011">
    <property type="protein sequence ID" value="SDD72514.1"/>
    <property type="molecule type" value="Genomic_DNA"/>
</dbReference>
<dbReference type="InterPro" id="IPR011527">
    <property type="entry name" value="ABC1_TM_dom"/>
</dbReference>
<evidence type="ECO:0000256" key="2">
    <source>
        <dbReference type="ARBA" id="ARBA00022448"/>
    </source>
</evidence>
<accession>A0A1G6X398</accession>
<dbReference type="GO" id="GO:0005886">
    <property type="term" value="C:plasma membrane"/>
    <property type="evidence" value="ECO:0007669"/>
    <property type="project" value="UniProtKB-SubCell"/>
</dbReference>
<feature type="transmembrane region" description="Helical" evidence="9">
    <location>
        <begin position="135"/>
        <end position="159"/>
    </location>
</feature>
<dbReference type="RefSeq" id="WP_090565146.1">
    <property type="nucleotide sequence ID" value="NZ_FMXZ01000008.1"/>
</dbReference>
<evidence type="ECO:0000256" key="9">
    <source>
        <dbReference type="SAM" id="Phobius"/>
    </source>
</evidence>
<dbReference type="SMART" id="SM00382">
    <property type="entry name" value="AAA"/>
    <property type="match status" value="1"/>
</dbReference>
<evidence type="ECO:0000256" key="3">
    <source>
        <dbReference type="ARBA" id="ARBA00022475"/>
    </source>
</evidence>
<dbReference type="InterPro" id="IPR017871">
    <property type="entry name" value="ABC_transporter-like_CS"/>
</dbReference>
<dbReference type="InterPro" id="IPR039421">
    <property type="entry name" value="Type_1_exporter"/>
</dbReference>
<dbReference type="STRING" id="938405.SAMN02927895_03088"/>
<comment type="subcellular location">
    <subcellularLocation>
        <location evidence="1">Cell membrane</location>
        <topology evidence="1">Multi-pass membrane protein</topology>
    </subcellularLocation>
</comment>
<reference evidence="12 13" key="1">
    <citation type="submission" date="2016-10" db="EMBL/GenBank/DDBJ databases">
        <authorList>
            <person name="de Groot N.N."/>
        </authorList>
    </citation>
    <scope>NUCLEOTIDE SEQUENCE [LARGE SCALE GENOMIC DNA]</scope>
    <source>
        <strain evidence="12 13">CPCC 100156</strain>
    </source>
</reference>
<evidence type="ECO:0000259" key="11">
    <source>
        <dbReference type="PROSITE" id="PS50929"/>
    </source>
</evidence>
<evidence type="ECO:0000256" key="7">
    <source>
        <dbReference type="ARBA" id="ARBA00022989"/>
    </source>
</evidence>
<dbReference type="GO" id="GO:0016887">
    <property type="term" value="F:ATP hydrolysis activity"/>
    <property type="evidence" value="ECO:0007669"/>
    <property type="project" value="InterPro"/>
</dbReference>
<evidence type="ECO:0000313" key="13">
    <source>
        <dbReference type="Proteomes" id="UP000198925"/>
    </source>
</evidence>
<keyword evidence="7 9" id="KW-1133">Transmembrane helix</keyword>
<feature type="transmembrane region" description="Helical" evidence="9">
    <location>
        <begin position="20"/>
        <end position="45"/>
    </location>
</feature>
<dbReference type="PANTHER" id="PTHR43394">
    <property type="entry name" value="ATP-DEPENDENT PERMEASE MDL1, MITOCHONDRIAL"/>
    <property type="match status" value="1"/>
</dbReference>
<evidence type="ECO:0000256" key="8">
    <source>
        <dbReference type="ARBA" id="ARBA00023136"/>
    </source>
</evidence>
<dbReference type="PROSITE" id="PS50929">
    <property type="entry name" value="ABC_TM1F"/>
    <property type="match status" value="1"/>
</dbReference>
<feature type="transmembrane region" description="Helical" evidence="9">
    <location>
        <begin position="165"/>
        <end position="186"/>
    </location>
</feature>
<evidence type="ECO:0000256" key="6">
    <source>
        <dbReference type="ARBA" id="ARBA00022840"/>
    </source>
</evidence>
<feature type="transmembrane region" description="Helical" evidence="9">
    <location>
        <begin position="245"/>
        <end position="272"/>
    </location>
</feature>
<proteinExistence type="predicted"/>
<dbReference type="Pfam" id="PF00005">
    <property type="entry name" value="ABC_tran"/>
    <property type="match status" value="1"/>
</dbReference>
<keyword evidence="13" id="KW-1185">Reference proteome</keyword>
<dbReference type="CDD" id="cd18562">
    <property type="entry name" value="ABC_6TM_NdvA_beta-glucan_exporter_like"/>
    <property type="match status" value="1"/>
</dbReference>
<dbReference type="OrthoDB" id="5288404at2"/>
<dbReference type="InterPro" id="IPR027417">
    <property type="entry name" value="P-loop_NTPase"/>
</dbReference>
<dbReference type="InterPro" id="IPR003593">
    <property type="entry name" value="AAA+_ATPase"/>
</dbReference>